<evidence type="ECO:0000256" key="7">
    <source>
        <dbReference type="ARBA" id="ARBA00022692"/>
    </source>
</evidence>
<evidence type="ECO:0000259" key="16">
    <source>
        <dbReference type="PROSITE" id="PS50885"/>
    </source>
</evidence>
<evidence type="ECO:0000256" key="11">
    <source>
        <dbReference type="ARBA" id="ARBA00022989"/>
    </source>
</evidence>
<dbReference type="InterPro" id="IPR036097">
    <property type="entry name" value="HisK_dim/P_sf"/>
</dbReference>
<sequence>MKRFFPRTLRARLTVLIVVSTSSILALSGLALYEALRSRIEWTASEQMTSIMAALQGHFDEIKFADEIARKPETWSDQLHDHPNVAMAIYDRDGRRLLQTTGFQPYGPALIDKLPSDGLSIARPETKLRYLAASASLNPAPGERVRVIMQYDGKSDAALLRAYAYTIVVIEVLGVVLAAALAYGIAKFGLKPLRQLVARAEQMSTARLAHPLPSLDTSGELKELEFAFNGMVERLNESFTRLSEFSSNLAHDMRTPLANLQAAAQVALSQERAADEYRDVIESSIDEFQRLSRMIEDMLFIARSERADALLNIQRLDAAQEAQRLAGFYESLAQDVGVEIHVSGQARVDADLLLFQRALSNLISNAIAHAPKGTVINVECKEGADWTTVSVSDTGAGIAAQHIDRIFDRFYRVDPSRHSRSSSSGLGLAIVKSIMESHGGSCGVQSQPNVRTRFWLAFPNDTKEPANLIR</sequence>
<name>A0A158GIU7_CABCO</name>
<dbReference type="Pfam" id="PF00672">
    <property type="entry name" value="HAMP"/>
    <property type="match status" value="1"/>
</dbReference>
<dbReference type="SMART" id="SM00387">
    <property type="entry name" value="HATPase_c"/>
    <property type="match status" value="1"/>
</dbReference>
<keyword evidence="18" id="KW-1185">Reference proteome</keyword>
<keyword evidence="9 14" id="KW-0418">Kinase</keyword>
<evidence type="ECO:0000256" key="6">
    <source>
        <dbReference type="ARBA" id="ARBA00022679"/>
    </source>
</evidence>
<keyword evidence="5" id="KW-0597">Phosphoprotein</keyword>
<gene>
    <name evidence="17" type="ORF">AWB70_02084</name>
</gene>
<accession>A0A158GIU7</accession>
<dbReference type="InterPro" id="IPR050428">
    <property type="entry name" value="TCS_sensor_his_kinase"/>
</dbReference>
<evidence type="ECO:0000256" key="10">
    <source>
        <dbReference type="ARBA" id="ARBA00022840"/>
    </source>
</evidence>
<feature type="transmembrane region" description="Helical" evidence="14">
    <location>
        <begin position="12"/>
        <end position="33"/>
    </location>
</feature>
<dbReference type="Pfam" id="PF02518">
    <property type="entry name" value="HATPase_c"/>
    <property type="match status" value="1"/>
</dbReference>
<keyword evidence="11 14" id="KW-1133">Transmembrane helix</keyword>
<evidence type="ECO:0000259" key="15">
    <source>
        <dbReference type="PROSITE" id="PS50109"/>
    </source>
</evidence>
<keyword evidence="12 14" id="KW-0902">Two-component regulatory system</keyword>
<dbReference type="InterPro" id="IPR005467">
    <property type="entry name" value="His_kinase_dom"/>
</dbReference>
<evidence type="ECO:0000256" key="4">
    <source>
        <dbReference type="ARBA" id="ARBA00022519"/>
    </source>
</evidence>
<dbReference type="Gene3D" id="1.10.287.130">
    <property type="match status" value="1"/>
</dbReference>
<keyword evidence="8 14" id="KW-0547">Nucleotide-binding</keyword>
<organism evidence="17 18">
    <name type="scientific">Caballeronia cordobensis</name>
    <name type="common">Burkholderia cordobensis</name>
    <dbReference type="NCBI Taxonomy" id="1353886"/>
    <lineage>
        <taxon>Bacteria</taxon>
        <taxon>Pseudomonadati</taxon>
        <taxon>Pseudomonadota</taxon>
        <taxon>Betaproteobacteria</taxon>
        <taxon>Burkholderiales</taxon>
        <taxon>Burkholderiaceae</taxon>
        <taxon>Caballeronia</taxon>
    </lineage>
</organism>
<dbReference type="FunFam" id="3.30.565.10:FF:000006">
    <property type="entry name" value="Sensor histidine kinase WalK"/>
    <property type="match status" value="1"/>
</dbReference>
<dbReference type="InterPro" id="IPR006290">
    <property type="entry name" value="CztS_silS_copS"/>
</dbReference>
<dbReference type="PANTHER" id="PTHR45436">
    <property type="entry name" value="SENSOR HISTIDINE KINASE YKOH"/>
    <property type="match status" value="1"/>
</dbReference>
<evidence type="ECO:0000313" key="18">
    <source>
        <dbReference type="Proteomes" id="UP000054740"/>
    </source>
</evidence>
<dbReference type="PROSITE" id="PS50885">
    <property type="entry name" value="HAMP"/>
    <property type="match status" value="1"/>
</dbReference>
<dbReference type="GO" id="GO:0005886">
    <property type="term" value="C:plasma membrane"/>
    <property type="evidence" value="ECO:0007669"/>
    <property type="project" value="UniProtKB-SubCell"/>
</dbReference>
<evidence type="ECO:0000256" key="9">
    <source>
        <dbReference type="ARBA" id="ARBA00022777"/>
    </source>
</evidence>
<dbReference type="Pfam" id="PF00512">
    <property type="entry name" value="HisKA"/>
    <property type="match status" value="1"/>
</dbReference>
<dbReference type="CDD" id="cd00075">
    <property type="entry name" value="HATPase"/>
    <property type="match status" value="1"/>
</dbReference>
<dbReference type="GO" id="GO:0005524">
    <property type="term" value="F:ATP binding"/>
    <property type="evidence" value="ECO:0007669"/>
    <property type="project" value="UniProtKB-KW"/>
</dbReference>
<keyword evidence="3 14" id="KW-1003">Cell membrane</keyword>
<keyword evidence="6 14" id="KW-0808">Transferase</keyword>
<feature type="domain" description="HAMP" evidence="16">
    <location>
        <begin position="187"/>
        <end position="240"/>
    </location>
</feature>
<evidence type="ECO:0000256" key="5">
    <source>
        <dbReference type="ARBA" id="ARBA00022553"/>
    </source>
</evidence>
<feature type="domain" description="Histidine kinase" evidence="15">
    <location>
        <begin position="248"/>
        <end position="462"/>
    </location>
</feature>
<evidence type="ECO:0000256" key="3">
    <source>
        <dbReference type="ARBA" id="ARBA00022475"/>
    </source>
</evidence>
<comment type="subcellular location">
    <subcellularLocation>
        <location evidence="2">Cell inner membrane</location>
        <topology evidence="2">Multi-pass membrane protein</topology>
    </subcellularLocation>
</comment>
<dbReference type="PROSITE" id="PS50109">
    <property type="entry name" value="HIS_KIN"/>
    <property type="match status" value="1"/>
</dbReference>
<dbReference type="SUPFAM" id="SSF55874">
    <property type="entry name" value="ATPase domain of HSP90 chaperone/DNA topoisomerase II/histidine kinase"/>
    <property type="match status" value="1"/>
</dbReference>
<keyword evidence="10 14" id="KW-0067">ATP-binding</keyword>
<keyword evidence="4 14" id="KW-0997">Cell inner membrane</keyword>
<dbReference type="InterPro" id="IPR003661">
    <property type="entry name" value="HisK_dim/P_dom"/>
</dbReference>
<evidence type="ECO:0000256" key="13">
    <source>
        <dbReference type="ARBA" id="ARBA00023136"/>
    </source>
</evidence>
<dbReference type="SUPFAM" id="SSF47384">
    <property type="entry name" value="Homodimeric domain of signal transducing histidine kinase"/>
    <property type="match status" value="1"/>
</dbReference>
<dbReference type="EC" id="2.7.13.3" evidence="14"/>
<comment type="function">
    <text evidence="14">Member of a two-component regulatory system.</text>
</comment>
<feature type="transmembrane region" description="Helical" evidence="14">
    <location>
        <begin position="162"/>
        <end position="186"/>
    </location>
</feature>
<dbReference type="InterPro" id="IPR036890">
    <property type="entry name" value="HATPase_C_sf"/>
</dbReference>
<dbReference type="SMART" id="SM00388">
    <property type="entry name" value="HisKA"/>
    <property type="match status" value="1"/>
</dbReference>
<keyword evidence="13 14" id="KW-0472">Membrane</keyword>
<dbReference type="RefSeq" id="WP_053571798.1">
    <property type="nucleotide sequence ID" value="NZ_FCNY02000004.1"/>
</dbReference>
<dbReference type="Proteomes" id="UP000054740">
    <property type="component" value="Unassembled WGS sequence"/>
</dbReference>
<keyword evidence="7 14" id="KW-0812">Transmembrane</keyword>
<reference evidence="18" key="1">
    <citation type="submission" date="2016-01" db="EMBL/GenBank/DDBJ databases">
        <authorList>
            <person name="Peeters C."/>
        </authorList>
    </citation>
    <scope>NUCLEOTIDE SEQUENCE [LARGE SCALE GENOMIC DNA]</scope>
</reference>
<protein>
    <recommendedName>
        <fullName evidence="14">Sensor protein</fullName>
        <ecNumber evidence="14">2.7.13.3</ecNumber>
    </recommendedName>
</protein>
<comment type="catalytic activity">
    <reaction evidence="1 14">
        <text>ATP + protein L-histidine = ADP + protein N-phospho-L-histidine.</text>
        <dbReference type="EC" id="2.7.13.3"/>
    </reaction>
</comment>
<dbReference type="AlphaFoldDB" id="A0A158GIU7"/>
<evidence type="ECO:0000256" key="14">
    <source>
        <dbReference type="RuleBase" id="RU364088"/>
    </source>
</evidence>
<evidence type="ECO:0000256" key="1">
    <source>
        <dbReference type="ARBA" id="ARBA00000085"/>
    </source>
</evidence>
<dbReference type="PANTHER" id="PTHR45436:SF15">
    <property type="entry name" value="SENSOR HISTIDINE KINASE CUSS"/>
    <property type="match status" value="1"/>
</dbReference>
<dbReference type="PRINTS" id="PR00344">
    <property type="entry name" value="BCTRLSENSOR"/>
</dbReference>
<dbReference type="NCBIfam" id="TIGR01386">
    <property type="entry name" value="cztS_silS_copS"/>
    <property type="match status" value="1"/>
</dbReference>
<proteinExistence type="predicted"/>
<dbReference type="SMART" id="SM00304">
    <property type="entry name" value="HAMP"/>
    <property type="match status" value="1"/>
</dbReference>
<dbReference type="InterPro" id="IPR004358">
    <property type="entry name" value="Sig_transdc_His_kin-like_C"/>
</dbReference>
<evidence type="ECO:0000313" key="17">
    <source>
        <dbReference type="EMBL" id="SAL32058.1"/>
    </source>
</evidence>
<dbReference type="GO" id="GO:0000155">
    <property type="term" value="F:phosphorelay sensor kinase activity"/>
    <property type="evidence" value="ECO:0007669"/>
    <property type="project" value="InterPro"/>
</dbReference>
<dbReference type="InterPro" id="IPR003660">
    <property type="entry name" value="HAMP_dom"/>
</dbReference>
<evidence type="ECO:0000256" key="2">
    <source>
        <dbReference type="ARBA" id="ARBA00004429"/>
    </source>
</evidence>
<evidence type="ECO:0000256" key="12">
    <source>
        <dbReference type="ARBA" id="ARBA00023012"/>
    </source>
</evidence>
<evidence type="ECO:0000256" key="8">
    <source>
        <dbReference type="ARBA" id="ARBA00022741"/>
    </source>
</evidence>
<dbReference type="SUPFAM" id="SSF158472">
    <property type="entry name" value="HAMP domain-like"/>
    <property type="match status" value="1"/>
</dbReference>
<dbReference type="EMBL" id="FCNY02000004">
    <property type="protein sequence ID" value="SAL32058.1"/>
    <property type="molecule type" value="Genomic_DNA"/>
</dbReference>
<dbReference type="Gene3D" id="3.30.565.10">
    <property type="entry name" value="Histidine kinase-like ATPase, C-terminal domain"/>
    <property type="match status" value="1"/>
</dbReference>
<dbReference type="CDD" id="cd06225">
    <property type="entry name" value="HAMP"/>
    <property type="match status" value="1"/>
</dbReference>
<dbReference type="CDD" id="cd00082">
    <property type="entry name" value="HisKA"/>
    <property type="match status" value="1"/>
</dbReference>
<dbReference type="Gene3D" id="6.10.340.10">
    <property type="match status" value="1"/>
</dbReference>
<dbReference type="InterPro" id="IPR003594">
    <property type="entry name" value="HATPase_dom"/>
</dbReference>